<evidence type="ECO:0000256" key="2">
    <source>
        <dbReference type="SAM" id="MobiDB-lite"/>
    </source>
</evidence>
<sequence length="409" mass="48296">MSDDELRPLSDTIENMDQIKSQLDQLQKEEQALKRLIRYYDQYNQKVIGEKAEGFWRTHQRLLQTTKALEHLHLEQENAKIALARQQETVTTLKREQQVLDVEREALGEHDVFKAEKERERLLKEQEKNQGILVNKTNQLTSHVSQEGQLKKQIGELELKEQLALATIQEELEELDSLAEESAFLNHEMAADEFNREIDRTFSFALWKKEALDYQRLLENVMKLLRQESGAREKYQEADLALSETKKAWDEEQYQEKKWADLLQEEQSSWVTQLFEWQPMNQELRFQDIELQTLALRARSFPESVNQSTLREPLLHATDRARDKIRREILNVEYKRDQGLIEVKAKSEAIEVWRQRQDPEPARHDLTNQARKILQDIQVRIPRTCSPSDTRTSGKCLKRNGHSRCFNPP</sequence>
<reference evidence="4" key="1">
    <citation type="submission" date="2018-02" db="EMBL/GenBank/DDBJ databases">
        <authorList>
            <person name="Hausmann B."/>
        </authorList>
    </citation>
    <scope>NUCLEOTIDE SEQUENCE [LARGE SCALE GENOMIC DNA]</scope>
    <source>
        <strain evidence="4">Peat soil MAG SbF1</strain>
    </source>
</reference>
<evidence type="ECO:0000256" key="1">
    <source>
        <dbReference type="SAM" id="Coils"/>
    </source>
</evidence>
<evidence type="ECO:0000313" key="3">
    <source>
        <dbReference type="EMBL" id="SPF38827.1"/>
    </source>
</evidence>
<organism evidence="3 4">
    <name type="scientific">Candidatus Desulfosporosinus infrequens</name>
    <dbReference type="NCBI Taxonomy" id="2043169"/>
    <lineage>
        <taxon>Bacteria</taxon>
        <taxon>Bacillati</taxon>
        <taxon>Bacillota</taxon>
        <taxon>Clostridia</taxon>
        <taxon>Eubacteriales</taxon>
        <taxon>Desulfitobacteriaceae</taxon>
        <taxon>Desulfosporosinus</taxon>
    </lineage>
</organism>
<evidence type="ECO:0000313" key="4">
    <source>
        <dbReference type="Proteomes" id="UP000238916"/>
    </source>
</evidence>
<feature type="coiled-coil region" evidence="1">
    <location>
        <begin position="9"/>
        <end position="46"/>
    </location>
</feature>
<accession>A0A2U3KH14</accession>
<gene>
    <name evidence="3" type="ORF">SBF1_1980001</name>
</gene>
<keyword evidence="1" id="KW-0175">Coiled coil</keyword>
<dbReference type="EMBL" id="OMOF01000110">
    <property type="protein sequence ID" value="SPF38827.1"/>
    <property type="molecule type" value="Genomic_DNA"/>
</dbReference>
<protein>
    <submittedName>
        <fullName evidence="3">Uncharacterized protein</fullName>
    </submittedName>
</protein>
<dbReference type="Proteomes" id="UP000238916">
    <property type="component" value="Unassembled WGS sequence"/>
</dbReference>
<feature type="region of interest" description="Disordered" evidence="2">
    <location>
        <begin position="384"/>
        <end position="409"/>
    </location>
</feature>
<proteinExistence type="predicted"/>
<name>A0A2U3KH14_9FIRM</name>
<dbReference type="AlphaFoldDB" id="A0A2U3KH14"/>